<name>A0A9P7QLS7_9HYPO</name>
<evidence type="ECO:0000313" key="1">
    <source>
        <dbReference type="EMBL" id="KAG6301583.1"/>
    </source>
</evidence>
<protein>
    <submittedName>
        <fullName evidence="1">Uncharacterized protein</fullName>
    </submittedName>
</protein>
<evidence type="ECO:0000313" key="2">
    <source>
        <dbReference type="Proteomes" id="UP000707071"/>
    </source>
</evidence>
<keyword evidence="2" id="KW-1185">Reference proteome</keyword>
<dbReference type="Gene3D" id="1.20.5.340">
    <property type="match status" value="2"/>
</dbReference>
<comment type="caution">
    <text evidence="1">The sequence shown here is derived from an EMBL/GenBank/DDBJ whole genome shotgun (WGS) entry which is preliminary data.</text>
</comment>
<gene>
    <name evidence="1" type="ORF">E4U09_005037</name>
</gene>
<dbReference type="EMBL" id="SRRH01000041">
    <property type="protein sequence ID" value="KAG6301583.1"/>
    <property type="molecule type" value="Genomic_DNA"/>
</dbReference>
<proteinExistence type="predicted"/>
<dbReference type="SUPFAM" id="SSF58100">
    <property type="entry name" value="Bacterial hemolysins"/>
    <property type="match status" value="1"/>
</dbReference>
<accession>A0A9P7QLS7</accession>
<organism evidence="1 2">
    <name type="scientific">Claviceps aff. purpurea</name>
    <dbReference type="NCBI Taxonomy" id="1967640"/>
    <lineage>
        <taxon>Eukaryota</taxon>
        <taxon>Fungi</taxon>
        <taxon>Dikarya</taxon>
        <taxon>Ascomycota</taxon>
        <taxon>Pezizomycotina</taxon>
        <taxon>Sordariomycetes</taxon>
        <taxon>Hypocreomycetidae</taxon>
        <taxon>Hypocreales</taxon>
        <taxon>Clavicipitaceae</taxon>
        <taxon>Claviceps</taxon>
    </lineage>
</organism>
<reference evidence="1 2" key="1">
    <citation type="journal article" date="2020" name="bioRxiv">
        <title>Whole genome comparisons of ergot fungi reveals the divergence and evolution of species within the genus Claviceps are the result of varying mechanisms driving genome evolution and host range expansion.</title>
        <authorList>
            <person name="Wyka S.A."/>
            <person name="Mondo S.J."/>
            <person name="Liu M."/>
            <person name="Dettman J."/>
            <person name="Nalam V."/>
            <person name="Broders K.D."/>
        </authorList>
    </citation>
    <scope>NUCLEOTIDE SEQUENCE [LARGE SCALE GENOMIC DNA]</scope>
    <source>
        <strain evidence="1 2">Clav52</strain>
    </source>
</reference>
<dbReference type="Proteomes" id="UP000707071">
    <property type="component" value="Unassembled WGS sequence"/>
</dbReference>
<sequence>MDSGSSAASLPDFSAIAESARGLIGDLVEQLDEGNNLPAVQDGAQWLQLKTRVDGLENSLTEVKGAVTVTQGDVTTLRGDVTTLRGDVTTLQGGFTILQNDVSTLQGGFTILQNDVTSLRGEVTTLRDDVTTIRGNMTVLTGDVRLLGEGLGEQMRSLATRMDSVINRLTESTQDQAEARIRLEASLVAAARRMATILNELGEPRQARVDERQHELRKMYGAECLSLRVILGEQ</sequence>
<dbReference type="AlphaFoldDB" id="A0A9P7QLS7"/>